<organism evidence="1 2">
    <name type="scientific">Stutzerimonas kirkiae</name>
    <dbReference type="NCBI Taxonomy" id="2211392"/>
    <lineage>
        <taxon>Bacteria</taxon>
        <taxon>Pseudomonadati</taxon>
        <taxon>Pseudomonadota</taxon>
        <taxon>Gammaproteobacteria</taxon>
        <taxon>Pseudomonadales</taxon>
        <taxon>Pseudomonadaceae</taxon>
        <taxon>Stutzerimonas</taxon>
    </lineage>
</organism>
<comment type="caution">
    <text evidence="1">The sequence shown here is derived from an EMBL/GenBank/DDBJ whole genome shotgun (WGS) entry which is preliminary data.</text>
</comment>
<dbReference type="AlphaFoldDB" id="A0A4Q9QY17"/>
<evidence type="ECO:0000313" key="2">
    <source>
        <dbReference type="Proteomes" id="UP000292639"/>
    </source>
</evidence>
<evidence type="ECO:0000313" key="1">
    <source>
        <dbReference type="EMBL" id="TBU87915.1"/>
    </source>
</evidence>
<name>A0A4Q9QY17_9GAMM</name>
<protein>
    <submittedName>
        <fullName evidence="1">IS1595 family transposase</fullName>
    </submittedName>
</protein>
<reference evidence="1 2" key="1">
    <citation type="submission" date="2018-06" db="EMBL/GenBank/DDBJ databases">
        <title>Three novel Pseudomonas species isolated from symptomatic oak.</title>
        <authorList>
            <person name="Bueno-Gonzalez V."/>
            <person name="Brady C."/>
        </authorList>
    </citation>
    <scope>NUCLEOTIDE SEQUENCE [LARGE SCALE GENOMIC DNA]</scope>
    <source>
        <strain evidence="1 2">P17C</strain>
    </source>
</reference>
<keyword evidence="2" id="KW-1185">Reference proteome</keyword>
<proteinExistence type="predicted"/>
<dbReference type="Proteomes" id="UP000292639">
    <property type="component" value="Unassembled WGS sequence"/>
</dbReference>
<dbReference type="EMBL" id="QJUP01000044">
    <property type="protein sequence ID" value="TBU87915.1"/>
    <property type="molecule type" value="Genomic_DNA"/>
</dbReference>
<accession>A0A4Q9QY17</accession>
<sequence length="40" mass="4814">KYLVNYLGWRRMLERYRQTIQPSYCLQEAVGRPMQHVTGA</sequence>
<feature type="non-terminal residue" evidence="1">
    <location>
        <position position="1"/>
    </location>
</feature>
<gene>
    <name evidence="1" type="ORF">DNJ96_18725</name>
</gene>